<proteinExistence type="inferred from homology"/>
<evidence type="ECO:0000256" key="2">
    <source>
        <dbReference type="ARBA" id="ARBA00022649"/>
    </source>
</evidence>
<keyword evidence="3" id="KW-0540">Nuclease</keyword>
<evidence type="ECO:0000313" key="9">
    <source>
        <dbReference type="Proteomes" id="UP000316394"/>
    </source>
</evidence>
<dbReference type="EMBL" id="CP041676">
    <property type="protein sequence ID" value="QDR72758.1"/>
    <property type="molecule type" value="Genomic_DNA"/>
</dbReference>
<evidence type="ECO:0000256" key="7">
    <source>
        <dbReference type="ARBA" id="ARBA00050056"/>
    </source>
</evidence>
<dbReference type="InterPro" id="IPR009614">
    <property type="entry name" value="YoeB_toxin"/>
</dbReference>
<dbReference type="RefSeq" id="WP_020843007.1">
    <property type="nucleotide sequence ID" value="NZ_CP041676.1"/>
</dbReference>
<dbReference type="Proteomes" id="UP000316394">
    <property type="component" value="Chromosome"/>
</dbReference>
<sequence>MEESVKYSIKSKKGARRDFKKIKGTYLEKSFNEIINQLRKDPYKLTQGFEKLVPPIAGFYSRRINVQHRVVYRVDEINKKVIIYSAWGHYDD</sequence>
<keyword evidence="2" id="KW-1277">Toxin-antitoxin system</keyword>
<evidence type="ECO:0000313" key="8">
    <source>
        <dbReference type="EMBL" id="QDR72758.1"/>
    </source>
</evidence>
<keyword evidence="4" id="KW-0255">Endonuclease</keyword>
<dbReference type="Pfam" id="PF06769">
    <property type="entry name" value="YoeB_toxin"/>
    <property type="match status" value="1"/>
</dbReference>
<evidence type="ECO:0000256" key="5">
    <source>
        <dbReference type="ARBA" id="ARBA00022801"/>
    </source>
</evidence>
<dbReference type="GO" id="GO:0016787">
    <property type="term" value="F:hydrolase activity"/>
    <property type="evidence" value="ECO:0007669"/>
    <property type="project" value="UniProtKB-KW"/>
</dbReference>
<dbReference type="GO" id="GO:0006401">
    <property type="term" value="P:RNA catabolic process"/>
    <property type="evidence" value="ECO:0007669"/>
    <property type="project" value="InterPro"/>
</dbReference>
<dbReference type="AlphaFoldDB" id="A0A1C1ZCT8"/>
<dbReference type="GO" id="GO:0004519">
    <property type="term" value="F:endonuclease activity"/>
    <property type="evidence" value="ECO:0007669"/>
    <property type="project" value="UniProtKB-KW"/>
</dbReference>
<accession>A0A1C1ZCT8</accession>
<dbReference type="Gene3D" id="3.30.2310.20">
    <property type="entry name" value="RelE-like"/>
    <property type="match status" value="1"/>
</dbReference>
<organism evidence="8 9">
    <name type="scientific">Limosilactobacillus reuteri</name>
    <name type="common">Lactobacillus reuteri</name>
    <dbReference type="NCBI Taxonomy" id="1598"/>
    <lineage>
        <taxon>Bacteria</taxon>
        <taxon>Bacillati</taxon>
        <taxon>Bacillota</taxon>
        <taxon>Bacilli</taxon>
        <taxon>Lactobacillales</taxon>
        <taxon>Lactobacillaceae</taxon>
        <taxon>Limosilactobacillus</taxon>
    </lineage>
</organism>
<reference evidence="8 9" key="1">
    <citation type="submission" date="2019-07" db="EMBL/GenBank/DDBJ databases">
        <title>Gastrointestinal microbiota of Peromyscus leucopus, the white-footed mouse.</title>
        <authorList>
            <person name="Milovic A."/>
            <person name="Bassam K."/>
            <person name="Barbour A.G."/>
        </authorList>
    </citation>
    <scope>NUCLEOTIDE SEQUENCE [LARGE SCALE GENOMIC DNA]</scope>
    <source>
        <strain evidence="8 9">LL7</strain>
    </source>
</reference>
<dbReference type="InterPro" id="IPR035093">
    <property type="entry name" value="RelE/ParE_toxin_dom_sf"/>
</dbReference>
<evidence type="ECO:0000256" key="6">
    <source>
        <dbReference type="ARBA" id="ARBA00030388"/>
    </source>
</evidence>
<name>A0A1C1ZCT8_LIMRT</name>
<comment type="similarity">
    <text evidence="1">Belongs to the YoeB family.</text>
</comment>
<keyword evidence="5" id="KW-0378">Hydrolase</keyword>
<dbReference type="PANTHER" id="PTHR38039">
    <property type="entry name" value="TOXIN YOEB"/>
    <property type="match status" value="1"/>
</dbReference>
<evidence type="ECO:0000256" key="1">
    <source>
        <dbReference type="ARBA" id="ARBA00008172"/>
    </source>
</evidence>
<evidence type="ECO:0000256" key="4">
    <source>
        <dbReference type="ARBA" id="ARBA00022759"/>
    </source>
</evidence>
<dbReference type="PANTHER" id="PTHR38039:SF1">
    <property type="entry name" value="TOXIN YOEB"/>
    <property type="match status" value="1"/>
</dbReference>
<dbReference type="SUPFAM" id="SSF143011">
    <property type="entry name" value="RelE-like"/>
    <property type="match status" value="1"/>
</dbReference>
<protein>
    <recommendedName>
        <fullName evidence="7">Endoribonuclease YoeB</fullName>
    </recommendedName>
    <alternativeName>
        <fullName evidence="6">Putative mRNA interferase YoeB</fullName>
    </alternativeName>
</protein>
<dbReference type="GO" id="GO:0045892">
    <property type="term" value="P:negative regulation of DNA-templated transcription"/>
    <property type="evidence" value="ECO:0007669"/>
    <property type="project" value="TreeGrafter"/>
</dbReference>
<evidence type="ECO:0000256" key="3">
    <source>
        <dbReference type="ARBA" id="ARBA00022722"/>
    </source>
</evidence>
<gene>
    <name evidence="8" type="ORF">FOD75_06495</name>
</gene>
<dbReference type="NCBIfam" id="TIGR02116">
    <property type="entry name" value="toxin_Txe_YoeB"/>
    <property type="match status" value="1"/>
</dbReference>